<feature type="compositionally biased region" description="Acidic residues" evidence="5">
    <location>
        <begin position="1"/>
        <end position="15"/>
    </location>
</feature>
<feature type="region of interest" description="Disordered" evidence="5">
    <location>
        <begin position="1129"/>
        <end position="1158"/>
    </location>
</feature>
<keyword evidence="3" id="KW-0862">Zinc</keyword>
<dbReference type="Proteomes" id="UP001162031">
    <property type="component" value="Unassembled WGS sequence"/>
</dbReference>
<dbReference type="GO" id="GO:0008270">
    <property type="term" value="F:zinc ion binding"/>
    <property type="evidence" value="ECO:0007669"/>
    <property type="project" value="UniProtKB-KW"/>
</dbReference>
<feature type="region of interest" description="Disordered" evidence="5">
    <location>
        <begin position="276"/>
        <end position="297"/>
    </location>
</feature>
<dbReference type="InterPro" id="IPR017455">
    <property type="entry name" value="Znf_FYVE-rel"/>
</dbReference>
<feature type="compositionally biased region" description="Basic and acidic residues" evidence="5">
    <location>
        <begin position="600"/>
        <end position="610"/>
    </location>
</feature>
<dbReference type="SMART" id="SM00064">
    <property type="entry name" value="FYVE"/>
    <property type="match status" value="1"/>
</dbReference>
<feature type="compositionally biased region" description="Basic and acidic residues" evidence="5">
    <location>
        <begin position="1050"/>
        <end position="1060"/>
    </location>
</feature>
<evidence type="ECO:0000259" key="6">
    <source>
        <dbReference type="PROSITE" id="PS50178"/>
    </source>
</evidence>
<dbReference type="InterPro" id="IPR013083">
    <property type="entry name" value="Znf_RING/FYVE/PHD"/>
</dbReference>
<feature type="compositionally biased region" description="Polar residues" evidence="5">
    <location>
        <begin position="589"/>
        <end position="599"/>
    </location>
</feature>
<sequence>MNDPFFNEDDGDFDDLYGIPSQSSAHSLAAKHEPPHVDSIPPSHPFVLDTPSSMQSPAAAGSVVSRSYVRDRTDSFSSVATDRVVASGPQTKWRKNHKNKTRRRTSQELFNVQWESDVHVATCRLCRSDFSLVKRKHHCRHCGRVVCSDCSCFVYFEFSRRKHRVCATCNNQLLAEQDAYERETMTSSSAVIKPQPRDGGATTANKTEKNVRKAEKQRRGETVEHEGKAALGSAPVTTFRIDAMDVESKAVAKGETLFEDADGSWFTDAANRQEHSCGSVVDESEDGGSKGPGWRDRVKDTYTVAPATDETSVLAPFAGSTLTSGITGKGYISDQFRYDDVSGPGLGHEGDTVAEMPRPEQHSHARMDLTESAMKPRWVSGNGILVEQLEYANLGGPGLGHEDDRSVAMPRPAQLATTVPYSYESKRRDRRESKQDTTDDGTPNEHDHQTRTALGNMVSAPKHRDAALVRQREKSKVGKFRARGTQDMTLDELNLSCSSQDEPRMLGLTVAIPATAQPTFYEQDADRLVVDDLPGYFETTIAEREVQREKDERRQEQVARDNAWVNKAVVPRRLSSGHGSYSIVDRPSHTSNPPVVNQESRADDAEDNGKGAKPKSGFTKVLKRFFGMRPKKKSAPPKKSEPLLTVVVSPPKKDIVDHHASPAPRVNNRDSIVSASSAPDGLLRQSNVIADRSSVDQEKSVTEKNLRYTVATLADVPLGAEAPLPQQEDELKQHHQEPERKRRGTFDDLFMSPKDIVASNNFGGHIGIGGTSGWASRAGLDLNAGQPSIGAVGVARFDQRRPAGEDDEHTLGNKPAPAVGSSQSTEDSTEAWRESAALLLLQDRRDSAQDSGFTWSRIQPVPGLGTATDAISTSLQSYAAYNENRGVSVSHKTPVLKLASTGGIMDDLKHGSTLSKPQGETSIDEFFAEFEETSEYVFDSTTGGYVAARVPVRAATTRNAQQLESTEPLGSEKYTLDTDDHRYDTLSATKNGGSGSGVVVEDEVAEIIVDKISSLESELAALKKLIRSRKGSGDNQSRKLHNGRGMVDSSARKESIFDHDSSDEDDGRSGDSYGVSIRPKLEQKRRRRGSKKRLIKERKDSFVDLFADSPNEHQSVGGALSYNALSRKAFSNDDSDSETESTSPQNRQGKQSSQWTIDEDVYDASSSVDATMMSAKLSTKQATTRKAGAEALEDPIDALFDTSKDRDVTKLYGGEDGHDEKDKRSVPESRDVLVRTSSDDEVSGSAAAVTDNISSVVPGSIAAPSSSHSVNLPEFGAADEDEDFSINWSKMRKTKPRRHKSHHVTGESSATTDGSVELAELNLYAEELKLSTSDIPVEHTAPVPFVVDASSTVRTAEDEAINLSSRGGESSESQSTSESPHLEAAIDAVPSSGVPARKRNDPVEQSLLASIGSVEKLADTTVEVSLMDVAAFDIFDKSGDVDISSMSSLTGANTPDGQDDCCDSDDNNASFSGTDETFSFELQTPKKRLPVDAPTKHFTTRTDSDPSESSLELPTLLELGKYATASIPSSSRTPSIDGSIDDLEHASVDDDSVIEGSVGSEAFAMDWQQMQAKEKERKKRLQVKQRQAQRDKVLRKQSRPTTSSSGSVVTHGSSKSKSKSDKQKKKGADKDDAASSSLHHHKKSGSSRKHHGSATNRAPVTMSDPSRTLTDL</sequence>
<feature type="region of interest" description="Disordered" evidence="5">
    <location>
        <begin position="1291"/>
        <end position="1313"/>
    </location>
</feature>
<dbReference type="EMBL" id="CANTFL010000137">
    <property type="protein sequence ID" value="CAI5714814.1"/>
    <property type="molecule type" value="Genomic_DNA"/>
</dbReference>
<feature type="region of interest" description="Disordered" evidence="5">
    <location>
        <begin position="1492"/>
        <end position="1511"/>
    </location>
</feature>
<feature type="compositionally biased region" description="Polar residues" evidence="5">
    <location>
        <begin position="1655"/>
        <end position="1672"/>
    </location>
</feature>
<dbReference type="InterPro" id="IPR052113">
    <property type="entry name" value="FYVE-type_Zinc_Finger"/>
</dbReference>
<feature type="region of interest" description="Disordered" evidence="5">
    <location>
        <begin position="575"/>
        <end position="616"/>
    </location>
</feature>
<dbReference type="CDD" id="cd00065">
    <property type="entry name" value="FYVE_like_SF"/>
    <property type="match status" value="1"/>
</dbReference>
<comment type="caution">
    <text evidence="7">The sequence shown here is derived from an EMBL/GenBank/DDBJ whole genome shotgun (WGS) entry which is preliminary data.</text>
</comment>
<feature type="region of interest" description="Disordered" evidence="5">
    <location>
        <begin position="402"/>
        <end position="454"/>
    </location>
</feature>
<feature type="compositionally biased region" description="Basic and acidic residues" evidence="5">
    <location>
        <begin position="206"/>
        <end position="227"/>
    </location>
</feature>
<feature type="compositionally biased region" description="Basic residues" evidence="5">
    <location>
        <begin position="1083"/>
        <end position="1094"/>
    </location>
</feature>
<feature type="compositionally biased region" description="Basic residues" evidence="5">
    <location>
        <begin position="1638"/>
        <end position="1652"/>
    </location>
</feature>
<accession>A0AAV0T7S3</accession>
<feature type="compositionally biased region" description="Basic and acidic residues" evidence="5">
    <location>
        <begin position="1204"/>
        <end position="1233"/>
    </location>
</feature>
<gene>
    <name evidence="7" type="ORF">HBR001_LOCUS1313</name>
</gene>
<feature type="region of interest" description="Disordered" evidence="5">
    <location>
        <begin position="1570"/>
        <end position="1672"/>
    </location>
</feature>
<dbReference type="InterPro" id="IPR011011">
    <property type="entry name" value="Znf_FYVE_PHD"/>
</dbReference>
<dbReference type="SUPFAM" id="SSF57903">
    <property type="entry name" value="FYVE/PHD zinc finger"/>
    <property type="match status" value="1"/>
</dbReference>
<dbReference type="PROSITE" id="PS50178">
    <property type="entry name" value="ZF_FYVE"/>
    <property type="match status" value="1"/>
</dbReference>
<feature type="region of interest" description="Disordered" evidence="5">
    <location>
        <begin position="801"/>
        <end position="829"/>
    </location>
</feature>
<feature type="region of interest" description="Disordered" evidence="5">
    <location>
        <begin position="1361"/>
        <end position="1399"/>
    </location>
</feature>
<dbReference type="InterPro" id="IPR000306">
    <property type="entry name" value="Znf_FYVE"/>
</dbReference>
<dbReference type="PANTHER" id="PTHR39490:SF8">
    <property type="entry name" value="ZINC FINGER FYVE DOMAIN-CONTAINING PROTEIN 21"/>
    <property type="match status" value="1"/>
</dbReference>
<evidence type="ECO:0000256" key="2">
    <source>
        <dbReference type="ARBA" id="ARBA00022771"/>
    </source>
</evidence>
<evidence type="ECO:0000313" key="8">
    <source>
        <dbReference type="Proteomes" id="UP001162031"/>
    </source>
</evidence>
<feature type="domain" description="FYVE-type" evidence="6">
    <location>
        <begin position="117"/>
        <end position="174"/>
    </location>
</feature>
<reference evidence="7" key="1">
    <citation type="submission" date="2022-12" db="EMBL/GenBank/DDBJ databases">
        <authorList>
            <person name="Webb A."/>
        </authorList>
    </citation>
    <scope>NUCLEOTIDE SEQUENCE</scope>
    <source>
        <strain evidence="7">Hp1</strain>
    </source>
</reference>
<feature type="compositionally biased region" description="Basic residues" evidence="5">
    <location>
        <begin position="1291"/>
        <end position="1303"/>
    </location>
</feature>
<keyword evidence="2 4" id="KW-0863">Zinc-finger</keyword>
<evidence type="ECO:0000256" key="1">
    <source>
        <dbReference type="ARBA" id="ARBA00022723"/>
    </source>
</evidence>
<feature type="region of interest" description="Disordered" evidence="5">
    <location>
        <begin position="1"/>
        <end position="59"/>
    </location>
</feature>
<evidence type="ECO:0000256" key="4">
    <source>
        <dbReference type="PROSITE-ProRule" id="PRU00091"/>
    </source>
</evidence>
<keyword evidence="1" id="KW-0479">Metal-binding</keyword>
<dbReference type="PANTHER" id="PTHR39490">
    <property type="entry name" value="ARRESTIN DOMAIN-CONTAINING PROTEIN D"/>
    <property type="match status" value="1"/>
</dbReference>
<dbReference type="Gene3D" id="3.30.40.10">
    <property type="entry name" value="Zinc/RING finger domain, C3HC4 (zinc finger)"/>
    <property type="match status" value="1"/>
</dbReference>
<keyword evidence="8" id="KW-1185">Reference proteome</keyword>
<proteinExistence type="predicted"/>
<name>A0AAV0T7S3_HYABA</name>
<feature type="region of interest" description="Disordered" evidence="5">
    <location>
        <begin position="1028"/>
        <end position="1094"/>
    </location>
</feature>
<feature type="compositionally biased region" description="Polar residues" evidence="5">
    <location>
        <begin position="1144"/>
        <end position="1156"/>
    </location>
</feature>
<feature type="compositionally biased region" description="Low complexity" evidence="5">
    <location>
        <begin position="1364"/>
        <end position="1379"/>
    </location>
</feature>
<organism evidence="7 8">
    <name type="scientific">Hyaloperonospora brassicae</name>
    <name type="common">Brassica downy mildew</name>
    <name type="synonym">Peronospora brassicae</name>
    <dbReference type="NCBI Taxonomy" id="162125"/>
    <lineage>
        <taxon>Eukaryota</taxon>
        <taxon>Sar</taxon>
        <taxon>Stramenopiles</taxon>
        <taxon>Oomycota</taxon>
        <taxon>Peronosporomycetes</taxon>
        <taxon>Peronosporales</taxon>
        <taxon>Peronosporaceae</taxon>
        <taxon>Hyaloperonospora</taxon>
    </lineage>
</organism>
<feature type="compositionally biased region" description="Low complexity" evidence="5">
    <location>
        <begin position="1603"/>
        <end position="1613"/>
    </location>
</feature>
<feature type="compositionally biased region" description="Basic and acidic residues" evidence="5">
    <location>
        <begin position="424"/>
        <end position="450"/>
    </location>
</feature>
<dbReference type="Pfam" id="PF01363">
    <property type="entry name" value="FYVE"/>
    <property type="match status" value="1"/>
</dbReference>
<feature type="compositionally biased region" description="Basic and acidic residues" evidence="5">
    <location>
        <begin position="1618"/>
        <end position="1633"/>
    </location>
</feature>
<evidence type="ECO:0000256" key="5">
    <source>
        <dbReference type="SAM" id="MobiDB-lite"/>
    </source>
</evidence>
<feature type="region of interest" description="Disordered" evidence="5">
    <location>
        <begin position="1204"/>
        <end position="1246"/>
    </location>
</feature>
<evidence type="ECO:0000256" key="3">
    <source>
        <dbReference type="ARBA" id="ARBA00022833"/>
    </source>
</evidence>
<evidence type="ECO:0000313" key="7">
    <source>
        <dbReference type="EMBL" id="CAI5714814.1"/>
    </source>
</evidence>
<feature type="region of interest" description="Disordered" evidence="5">
    <location>
        <begin position="187"/>
        <end position="227"/>
    </location>
</feature>
<protein>
    <recommendedName>
        <fullName evidence="6">FYVE-type domain-containing protein</fullName>
    </recommendedName>
</protein>